<dbReference type="EMBL" id="FNBH01000002">
    <property type="protein sequence ID" value="SDF61475.1"/>
    <property type="molecule type" value="Genomic_DNA"/>
</dbReference>
<dbReference type="STRING" id="454006.SAMN05421825_1742"/>
<dbReference type="PIRSF" id="PIRSF020079">
    <property type="entry name" value="UCP020079"/>
    <property type="match status" value="1"/>
</dbReference>
<dbReference type="InterPro" id="IPR036412">
    <property type="entry name" value="HAD-like_sf"/>
</dbReference>
<proteinExistence type="predicted"/>
<evidence type="ECO:0000313" key="1">
    <source>
        <dbReference type="EMBL" id="SDF61475.1"/>
    </source>
</evidence>
<dbReference type="SUPFAM" id="SSF56784">
    <property type="entry name" value="HAD-like"/>
    <property type="match status" value="1"/>
</dbReference>
<evidence type="ECO:0008006" key="3">
    <source>
        <dbReference type="Google" id="ProtNLM"/>
    </source>
</evidence>
<accession>A0A1G7MI82</accession>
<dbReference type="InterPro" id="IPR016769">
    <property type="entry name" value="Phage_SP01_Orf1"/>
</dbReference>
<dbReference type="Proteomes" id="UP000199203">
    <property type="component" value="Unassembled WGS sequence"/>
</dbReference>
<reference evidence="2" key="1">
    <citation type="submission" date="2016-10" db="EMBL/GenBank/DDBJ databases">
        <authorList>
            <person name="Varghese N."/>
            <person name="Submissions S."/>
        </authorList>
    </citation>
    <scope>NUCLEOTIDE SEQUENCE [LARGE SCALE GENOMIC DNA]</scope>
    <source>
        <strain evidence="2">DSM 19684</strain>
    </source>
</reference>
<dbReference type="Gene3D" id="3.40.50.1000">
    <property type="entry name" value="HAD superfamily/HAD-like"/>
    <property type="match status" value="1"/>
</dbReference>
<organism evidence="1 2">
    <name type="scientific">Epilithonimonas hungarica</name>
    <dbReference type="NCBI Taxonomy" id="454006"/>
    <lineage>
        <taxon>Bacteria</taxon>
        <taxon>Pseudomonadati</taxon>
        <taxon>Bacteroidota</taxon>
        <taxon>Flavobacteriia</taxon>
        <taxon>Flavobacteriales</taxon>
        <taxon>Weeksellaceae</taxon>
        <taxon>Chryseobacterium group</taxon>
        <taxon>Epilithonimonas</taxon>
    </lineage>
</organism>
<protein>
    <recommendedName>
        <fullName evidence="3">Hydrolase</fullName>
    </recommendedName>
</protein>
<dbReference type="InterPro" id="IPR023214">
    <property type="entry name" value="HAD_sf"/>
</dbReference>
<sequence length="144" mass="16517">MIKSNKKLAIDFDGTIVDDAYPGIGKAKVFAFDTLKKLQGEGYRLILWTYRHGKSLEDAVEFCRKNGLEFYAVNSSFEGEIFDSETQSRKIDADLFIDDRNLGGFPGWGEIYQIINERIEFQVAGGEVHAYSKMKKEKKRGLFW</sequence>
<keyword evidence="2" id="KW-1185">Reference proteome</keyword>
<dbReference type="AlphaFoldDB" id="A0A1G7MI82"/>
<gene>
    <name evidence="1" type="ORF">SAMN05421825_1742</name>
</gene>
<dbReference type="NCBIfam" id="NF046079">
    <property type="entry name" value="HAD_phos_BT0820"/>
    <property type="match status" value="1"/>
</dbReference>
<name>A0A1G7MI82_9FLAO</name>
<evidence type="ECO:0000313" key="2">
    <source>
        <dbReference type="Proteomes" id="UP000199203"/>
    </source>
</evidence>